<dbReference type="Pfam" id="PF01297">
    <property type="entry name" value="ZnuA"/>
    <property type="match status" value="1"/>
</dbReference>
<dbReference type="InterPro" id="IPR050492">
    <property type="entry name" value="Bact_metal-bind_prot9"/>
</dbReference>
<evidence type="ECO:0000256" key="4">
    <source>
        <dbReference type="RuleBase" id="RU003512"/>
    </source>
</evidence>
<dbReference type="RefSeq" id="WP_201274945.1">
    <property type="nucleotide sequence ID" value="NZ_JACVDA010000002.1"/>
</dbReference>
<sequence>MKNILKKFFGLALAGVVFLTGCSAKTENKKGEDNSKNKLKVVTTIFPEYDITRAIAGDKIDLQLMIKPGVDVHSFSPTPQDIKTVENADVFIYGGTSHDKWVETLTKSVDMKDKKVVKLTDGIQQLEEETVEGMKHEHHHEGEEHSHKHKEHETCTECEDEEKHDHDHEHDHDHDHEHDHKDGEHHHHHHGNGEEVELDPHFWTSPTNAIAMVKSITNSLIEKDSANASFYKENAEKYIKQLEEVNKELKDVVANAKIKKVVIADRFPFRYLFNDLGLEYRALFSGCSVESTASAGQIKKMVDYVKENKIPVVYHIEMGKGEMAQTVAKDSGAKVKLLHSIHTVTKDEFDKGVTYIDLMKQNVEALKEGLN</sequence>
<keyword evidence="5" id="KW-0175">Coiled coil</keyword>
<dbReference type="SUPFAM" id="SSF53807">
    <property type="entry name" value="Helical backbone' metal receptor"/>
    <property type="match status" value="1"/>
</dbReference>
<evidence type="ECO:0000313" key="8">
    <source>
        <dbReference type="Proteomes" id="UP000823123"/>
    </source>
</evidence>
<dbReference type="Gene3D" id="3.40.50.1980">
    <property type="entry name" value="Nitrogenase molybdenum iron protein domain"/>
    <property type="match status" value="3"/>
</dbReference>
<organism evidence="7 8">
    <name type="scientific">Parvimonas parva</name>
    <dbReference type="NCBI Taxonomy" id="2769485"/>
    <lineage>
        <taxon>Bacteria</taxon>
        <taxon>Bacillati</taxon>
        <taxon>Bacillota</taxon>
        <taxon>Tissierellia</taxon>
        <taxon>Tissierellales</taxon>
        <taxon>Peptoniphilaceae</taxon>
        <taxon>Parvimonas</taxon>
    </lineage>
</organism>
<dbReference type="InterPro" id="IPR006127">
    <property type="entry name" value="ZnuA-like"/>
</dbReference>
<feature type="region of interest" description="Disordered" evidence="6">
    <location>
        <begin position="132"/>
        <end position="200"/>
    </location>
</feature>
<dbReference type="Proteomes" id="UP000823123">
    <property type="component" value="Unassembled WGS sequence"/>
</dbReference>
<accession>A0ABS1C6V6</accession>
<comment type="caution">
    <text evidence="7">The sequence shown here is derived from an EMBL/GenBank/DDBJ whole genome shotgun (WGS) entry which is preliminary data.</text>
</comment>
<feature type="compositionally biased region" description="Basic and acidic residues" evidence="6">
    <location>
        <begin position="132"/>
        <end position="185"/>
    </location>
</feature>
<gene>
    <name evidence="7" type="ORF">IBJ83_00665</name>
</gene>
<evidence type="ECO:0000256" key="2">
    <source>
        <dbReference type="ARBA" id="ARBA00022448"/>
    </source>
</evidence>
<dbReference type="InterPro" id="IPR006128">
    <property type="entry name" value="Lipoprotein_PsaA-like"/>
</dbReference>
<name>A0ABS1C6V6_9FIRM</name>
<keyword evidence="3" id="KW-0732">Signal</keyword>
<evidence type="ECO:0000313" key="7">
    <source>
        <dbReference type="EMBL" id="MBK1467832.1"/>
    </source>
</evidence>
<dbReference type="PANTHER" id="PTHR42953:SF3">
    <property type="entry name" value="HIGH-AFFINITY ZINC UPTAKE SYSTEM PROTEIN ZNUA"/>
    <property type="match status" value="1"/>
</dbReference>
<comment type="similarity">
    <text evidence="1 4">Belongs to the bacterial solute-binding protein 9 family.</text>
</comment>
<dbReference type="PRINTS" id="PR00690">
    <property type="entry name" value="ADHESNFAMILY"/>
</dbReference>
<dbReference type="InterPro" id="IPR006129">
    <property type="entry name" value="AdhesinB"/>
</dbReference>
<proteinExistence type="inferred from homology"/>
<evidence type="ECO:0000256" key="5">
    <source>
        <dbReference type="SAM" id="Coils"/>
    </source>
</evidence>
<evidence type="ECO:0000256" key="6">
    <source>
        <dbReference type="SAM" id="MobiDB-lite"/>
    </source>
</evidence>
<keyword evidence="8" id="KW-1185">Reference proteome</keyword>
<dbReference type="PROSITE" id="PS51257">
    <property type="entry name" value="PROKAR_LIPOPROTEIN"/>
    <property type="match status" value="1"/>
</dbReference>
<reference evidence="7 8" key="1">
    <citation type="submission" date="2020-09" db="EMBL/GenBank/DDBJ databases">
        <title>Parvimonas S3374 sp. nov.</title>
        <authorList>
            <person name="Buhl M."/>
        </authorList>
    </citation>
    <scope>NUCLEOTIDE SEQUENCE [LARGE SCALE GENOMIC DNA]</scope>
    <source>
        <strain evidence="7 8">S3374</strain>
    </source>
</reference>
<dbReference type="PANTHER" id="PTHR42953">
    <property type="entry name" value="HIGH-AFFINITY ZINC UPTAKE SYSTEM PROTEIN ZNUA-RELATED"/>
    <property type="match status" value="1"/>
</dbReference>
<feature type="coiled-coil region" evidence="5">
    <location>
        <begin position="228"/>
        <end position="259"/>
    </location>
</feature>
<dbReference type="PRINTS" id="PR00691">
    <property type="entry name" value="ADHESINB"/>
</dbReference>
<dbReference type="EMBL" id="JACVDA010000002">
    <property type="protein sequence ID" value="MBK1467832.1"/>
    <property type="molecule type" value="Genomic_DNA"/>
</dbReference>
<protein>
    <submittedName>
        <fullName evidence="7">Zinc ABC transporter substrate-binding protein</fullName>
    </submittedName>
</protein>
<keyword evidence="2 4" id="KW-0813">Transport</keyword>
<evidence type="ECO:0000256" key="1">
    <source>
        <dbReference type="ARBA" id="ARBA00011028"/>
    </source>
</evidence>
<evidence type="ECO:0000256" key="3">
    <source>
        <dbReference type="ARBA" id="ARBA00022729"/>
    </source>
</evidence>